<keyword evidence="5" id="KW-0479">Metal-binding</keyword>
<dbReference type="PATRIC" id="fig|1630135.4.peg.1603"/>
<name>A0A1B0ZJI0_9MICO</name>
<dbReference type="Gene3D" id="3.60.140.10">
    <property type="entry name" value="CNF1/YfiH-like putative cysteine hydrolases"/>
    <property type="match status" value="1"/>
</dbReference>
<evidence type="ECO:0000256" key="9">
    <source>
        <dbReference type="ARBA" id="ARBA00047989"/>
    </source>
</evidence>
<evidence type="ECO:0000313" key="14">
    <source>
        <dbReference type="Proteomes" id="UP000092596"/>
    </source>
</evidence>
<dbReference type="SUPFAM" id="SSF64438">
    <property type="entry name" value="CNF1/YfiH-like putative cysteine hydrolases"/>
    <property type="match status" value="1"/>
</dbReference>
<evidence type="ECO:0000256" key="11">
    <source>
        <dbReference type="ARBA" id="ARBA00049893"/>
    </source>
</evidence>
<reference evidence="13 14" key="1">
    <citation type="submission" date="2015-06" db="EMBL/GenBank/DDBJ databases">
        <title>Investigation of pathophysiology for high-risk pregnancy and development of treatment modality based on it.</title>
        <authorList>
            <person name="Kim B.-C."/>
            <person name="Lim S."/>
        </authorList>
    </citation>
    <scope>NUCLEOTIDE SEQUENCE [LARGE SCALE GENOMIC DNA]</scope>
    <source>
        <strain evidence="13 14">AD1-86</strain>
    </source>
</reference>
<evidence type="ECO:0000313" key="13">
    <source>
        <dbReference type="EMBL" id="ANP28151.1"/>
    </source>
</evidence>
<evidence type="ECO:0000256" key="5">
    <source>
        <dbReference type="ARBA" id="ARBA00022723"/>
    </source>
</evidence>
<keyword evidence="8" id="KW-0186">Copper</keyword>
<dbReference type="AlphaFoldDB" id="A0A1B0ZJI0"/>
<dbReference type="Pfam" id="PF02578">
    <property type="entry name" value="Cu-oxidase_4"/>
    <property type="match status" value="1"/>
</dbReference>
<comment type="function">
    <text evidence="2">Purine nucleoside enzyme that catalyzes the phosphorolysis of adenosine and inosine nucleosides, yielding D-ribose 1-phosphate and the respective free bases, adenine and hypoxanthine. Also catalyzes the phosphorolysis of S-methyl-5'-thioadenosine into adenine and S-methyl-5-thio-alpha-D-ribose 1-phosphate. Also has adenosine deaminase activity.</text>
</comment>
<dbReference type="PANTHER" id="PTHR30616:SF2">
    <property type="entry name" value="PURINE NUCLEOSIDE PHOSPHORYLASE LACC1"/>
    <property type="match status" value="1"/>
</dbReference>
<dbReference type="RefSeq" id="WP_082991140.1">
    <property type="nucleotide sequence ID" value="NZ_CP012117.1"/>
</dbReference>
<dbReference type="KEGG" id="dva:DAD186_16010"/>
<dbReference type="GO" id="GO:0016787">
    <property type="term" value="F:hydrolase activity"/>
    <property type="evidence" value="ECO:0007669"/>
    <property type="project" value="UniProtKB-KW"/>
</dbReference>
<sequence length="266" mass="28376">MSSELSARALDFSGARALFTGVAEGNLALHVGDDPREVKKRREALERKLGAPLVFVEQVHSADVAIVRTEADVREMRERARVADALVTPMADVALAIMVADCVPVVLAEESSGVMGAAHAGRRGLLGGVLGATVEAMASLGASPKNIHAIIGPSVCGRCYEVPEQMFDESVAKHEALASRTSWGTPALDLPAGAVAELRAAGLAHESIEVIERCTLESEELFSYRRDSHTGRFAGVIWRHSPEAEEWCVAHPATRAEIPSRPGSLR</sequence>
<evidence type="ECO:0000256" key="8">
    <source>
        <dbReference type="ARBA" id="ARBA00023008"/>
    </source>
</evidence>
<dbReference type="Proteomes" id="UP000092596">
    <property type="component" value="Chromosome"/>
</dbReference>
<dbReference type="STRING" id="1630135.DAD186_16010"/>
<evidence type="ECO:0000256" key="12">
    <source>
        <dbReference type="RuleBase" id="RU361274"/>
    </source>
</evidence>
<evidence type="ECO:0000256" key="4">
    <source>
        <dbReference type="ARBA" id="ARBA00022679"/>
    </source>
</evidence>
<comment type="catalytic activity">
    <reaction evidence="10">
        <text>adenosine + phosphate = alpha-D-ribose 1-phosphate + adenine</text>
        <dbReference type="Rhea" id="RHEA:27642"/>
        <dbReference type="ChEBI" id="CHEBI:16335"/>
        <dbReference type="ChEBI" id="CHEBI:16708"/>
        <dbReference type="ChEBI" id="CHEBI:43474"/>
        <dbReference type="ChEBI" id="CHEBI:57720"/>
        <dbReference type="EC" id="2.4.2.1"/>
    </reaction>
    <physiologicalReaction direction="left-to-right" evidence="10">
        <dbReference type="Rhea" id="RHEA:27643"/>
    </physiologicalReaction>
</comment>
<dbReference type="NCBIfam" id="TIGR00726">
    <property type="entry name" value="peptidoglycan editing factor PgeF"/>
    <property type="match status" value="1"/>
</dbReference>
<evidence type="ECO:0000256" key="7">
    <source>
        <dbReference type="ARBA" id="ARBA00022833"/>
    </source>
</evidence>
<comment type="similarity">
    <text evidence="3 12">Belongs to the purine nucleoside phosphorylase YfiH/LACC1 family.</text>
</comment>
<dbReference type="InterPro" id="IPR038371">
    <property type="entry name" value="Cu_polyphenol_OxRdtase_sf"/>
</dbReference>
<keyword evidence="7" id="KW-0862">Zinc</keyword>
<dbReference type="InterPro" id="IPR011324">
    <property type="entry name" value="Cytotoxic_necrot_fac-like_cat"/>
</dbReference>
<keyword evidence="4" id="KW-0808">Transferase</keyword>
<organism evidence="13 14">
    <name type="scientific">Dermabacter vaginalis</name>
    <dbReference type="NCBI Taxonomy" id="1630135"/>
    <lineage>
        <taxon>Bacteria</taxon>
        <taxon>Bacillati</taxon>
        <taxon>Actinomycetota</taxon>
        <taxon>Actinomycetes</taxon>
        <taxon>Micrococcales</taxon>
        <taxon>Dermabacteraceae</taxon>
        <taxon>Dermabacter</taxon>
    </lineage>
</organism>
<evidence type="ECO:0000256" key="3">
    <source>
        <dbReference type="ARBA" id="ARBA00007353"/>
    </source>
</evidence>
<dbReference type="EMBL" id="CP012117">
    <property type="protein sequence ID" value="ANP28151.1"/>
    <property type="molecule type" value="Genomic_DNA"/>
</dbReference>
<keyword evidence="6" id="KW-0378">Hydrolase</keyword>
<comment type="catalytic activity">
    <reaction evidence="1">
        <text>inosine + phosphate = alpha-D-ribose 1-phosphate + hypoxanthine</text>
        <dbReference type="Rhea" id="RHEA:27646"/>
        <dbReference type="ChEBI" id="CHEBI:17368"/>
        <dbReference type="ChEBI" id="CHEBI:17596"/>
        <dbReference type="ChEBI" id="CHEBI:43474"/>
        <dbReference type="ChEBI" id="CHEBI:57720"/>
        <dbReference type="EC" id="2.4.2.1"/>
    </reaction>
    <physiologicalReaction direction="left-to-right" evidence="1">
        <dbReference type="Rhea" id="RHEA:27647"/>
    </physiologicalReaction>
</comment>
<comment type="catalytic activity">
    <reaction evidence="9">
        <text>adenosine + H2O + H(+) = inosine + NH4(+)</text>
        <dbReference type="Rhea" id="RHEA:24408"/>
        <dbReference type="ChEBI" id="CHEBI:15377"/>
        <dbReference type="ChEBI" id="CHEBI:15378"/>
        <dbReference type="ChEBI" id="CHEBI:16335"/>
        <dbReference type="ChEBI" id="CHEBI:17596"/>
        <dbReference type="ChEBI" id="CHEBI:28938"/>
        <dbReference type="EC" id="3.5.4.4"/>
    </reaction>
    <physiologicalReaction direction="left-to-right" evidence="9">
        <dbReference type="Rhea" id="RHEA:24409"/>
    </physiologicalReaction>
</comment>
<gene>
    <name evidence="13" type="ORF">DAD186_16010</name>
</gene>
<dbReference type="PANTHER" id="PTHR30616">
    <property type="entry name" value="UNCHARACTERIZED PROTEIN YFIH"/>
    <property type="match status" value="1"/>
</dbReference>
<proteinExistence type="inferred from homology"/>
<evidence type="ECO:0000256" key="2">
    <source>
        <dbReference type="ARBA" id="ARBA00003215"/>
    </source>
</evidence>
<evidence type="ECO:0000256" key="6">
    <source>
        <dbReference type="ARBA" id="ARBA00022801"/>
    </source>
</evidence>
<evidence type="ECO:0000256" key="1">
    <source>
        <dbReference type="ARBA" id="ARBA00000553"/>
    </source>
</evidence>
<comment type="catalytic activity">
    <reaction evidence="11">
        <text>S-methyl-5'-thioadenosine + phosphate = 5-(methylsulfanyl)-alpha-D-ribose 1-phosphate + adenine</text>
        <dbReference type="Rhea" id="RHEA:11852"/>
        <dbReference type="ChEBI" id="CHEBI:16708"/>
        <dbReference type="ChEBI" id="CHEBI:17509"/>
        <dbReference type="ChEBI" id="CHEBI:43474"/>
        <dbReference type="ChEBI" id="CHEBI:58533"/>
        <dbReference type="EC" id="2.4.2.28"/>
    </reaction>
    <physiologicalReaction direction="left-to-right" evidence="11">
        <dbReference type="Rhea" id="RHEA:11853"/>
    </physiologicalReaction>
</comment>
<dbReference type="InterPro" id="IPR003730">
    <property type="entry name" value="Cu_polyphenol_OxRdtase"/>
</dbReference>
<dbReference type="GO" id="GO:0017061">
    <property type="term" value="F:S-methyl-5-thioadenosine phosphorylase activity"/>
    <property type="evidence" value="ECO:0007669"/>
    <property type="project" value="UniProtKB-EC"/>
</dbReference>
<dbReference type="GO" id="GO:0005507">
    <property type="term" value="F:copper ion binding"/>
    <property type="evidence" value="ECO:0007669"/>
    <property type="project" value="TreeGrafter"/>
</dbReference>
<dbReference type="CDD" id="cd16833">
    <property type="entry name" value="YfiH"/>
    <property type="match status" value="1"/>
</dbReference>
<evidence type="ECO:0000256" key="10">
    <source>
        <dbReference type="ARBA" id="ARBA00048968"/>
    </source>
</evidence>
<protein>
    <recommendedName>
        <fullName evidence="12">Purine nucleoside phosphorylase</fullName>
    </recommendedName>
</protein>
<accession>A0A1B0ZJI0</accession>